<dbReference type="PANTHER" id="PTHR10582:SF5">
    <property type="entry name" value="TRANSIENT RECEPTOR POTENTIAL CATION CHANNEL SUBFAMILY V MEMBER 2"/>
    <property type="match status" value="1"/>
</dbReference>
<evidence type="ECO:0000256" key="13">
    <source>
        <dbReference type="ARBA" id="ARBA00023303"/>
    </source>
</evidence>
<evidence type="ECO:0000256" key="3">
    <source>
        <dbReference type="ARBA" id="ARBA00022475"/>
    </source>
</evidence>
<dbReference type="PANTHER" id="PTHR10582">
    <property type="entry name" value="TRANSIENT RECEPTOR POTENTIAL ION CHANNEL PROTEIN"/>
    <property type="match status" value="1"/>
</dbReference>
<evidence type="ECO:0000256" key="15">
    <source>
        <dbReference type="PROSITE-ProRule" id="PRU00023"/>
    </source>
</evidence>
<dbReference type="AlphaFoldDB" id="A0A096P303"/>
<evidence type="ECO:0000313" key="19">
    <source>
        <dbReference type="Proteomes" id="UP000028761"/>
    </source>
</evidence>
<keyword evidence="8" id="KW-0106">Calcium</keyword>
<evidence type="ECO:0000256" key="7">
    <source>
        <dbReference type="ARBA" id="ARBA00022737"/>
    </source>
</evidence>
<evidence type="ECO:0000256" key="12">
    <source>
        <dbReference type="ARBA" id="ARBA00023136"/>
    </source>
</evidence>
<keyword evidence="11" id="KW-0406">Ion transport</keyword>
<evidence type="ECO:0000256" key="5">
    <source>
        <dbReference type="ARBA" id="ARBA00022673"/>
    </source>
</evidence>
<evidence type="ECO:0000256" key="17">
    <source>
        <dbReference type="SAM" id="Phobius"/>
    </source>
</evidence>
<evidence type="ECO:0000256" key="4">
    <source>
        <dbReference type="ARBA" id="ARBA00022568"/>
    </source>
</evidence>
<evidence type="ECO:0000256" key="11">
    <source>
        <dbReference type="ARBA" id="ARBA00023065"/>
    </source>
</evidence>
<evidence type="ECO:0000256" key="16">
    <source>
        <dbReference type="SAM" id="MobiDB-lite"/>
    </source>
</evidence>
<dbReference type="Proteomes" id="UP000028761">
    <property type="component" value="Unplaced"/>
</dbReference>
<dbReference type="OMA" id="WRRHVFI"/>
<keyword evidence="10 15" id="KW-0040">ANK repeat</keyword>
<feature type="transmembrane region" description="Helical" evidence="17">
    <location>
        <begin position="391"/>
        <end position="410"/>
    </location>
</feature>
<evidence type="ECO:0000256" key="6">
    <source>
        <dbReference type="ARBA" id="ARBA00022692"/>
    </source>
</evidence>
<organism evidence="18 19">
    <name type="scientific">Papio anubis</name>
    <name type="common">Olive baboon</name>
    <dbReference type="NCBI Taxonomy" id="9555"/>
    <lineage>
        <taxon>Eukaryota</taxon>
        <taxon>Metazoa</taxon>
        <taxon>Chordata</taxon>
        <taxon>Craniata</taxon>
        <taxon>Vertebrata</taxon>
        <taxon>Euteleostomi</taxon>
        <taxon>Mammalia</taxon>
        <taxon>Eutheria</taxon>
        <taxon>Euarchontoglires</taxon>
        <taxon>Primates</taxon>
        <taxon>Haplorrhini</taxon>
        <taxon>Catarrhini</taxon>
        <taxon>Cercopithecidae</taxon>
        <taxon>Cercopithecinae</taxon>
        <taxon>Papio</taxon>
    </lineage>
</organism>
<dbReference type="Gene3D" id="1.25.40.20">
    <property type="entry name" value="Ankyrin repeat-containing domain"/>
    <property type="match status" value="1"/>
</dbReference>
<keyword evidence="9 17" id="KW-1133">Transmembrane helix</keyword>
<dbReference type="Pfam" id="PF12796">
    <property type="entry name" value="Ank_2"/>
    <property type="match status" value="1"/>
</dbReference>
<protein>
    <submittedName>
        <fullName evidence="18">Uncharacterized protein</fullName>
    </submittedName>
</protein>
<accession>A0A096P303</accession>
<dbReference type="SUPFAM" id="SSF48403">
    <property type="entry name" value="Ankyrin repeat"/>
    <property type="match status" value="1"/>
</dbReference>
<dbReference type="InterPro" id="IPR008347">
    <property type="entry name" value="TrpV1-4"/>
</dbReference>
<dbReference type="GeneTree" id="ENSGT00940000158512"/>
<dbReference type="GO" id="GO:0005262">
    <property type="term" value="F:calcium channel activity"/>
    <property type="evidence" value="ECO:0007669"/>
    <property type="project" value="UniProtKB-KW"/>
</dbReference>
<keyword evidence="13" id="KW-0407">Ion channel</keyword>
<evidence type="ECO:0000313" key="18">
    <source>
        <dbReference type="Ensembl" id="ENSPANP00000019728.3"/>
    </source>
</evidence>
<keyword evidence="12 17" id="KW-0472">Membrane</keyword>
<evidence type="ECO:0000256" key="8">
    <source>
        <dbReference type="ARBA" id="ARBA00022837"/>
    </source>
</evidence>
<dbReference type="InterPro" id="IPR002110">
    <property type="entry name" value="Ankyrin_rpt"/>
</dbReference>
<keyword evidence="5" id="KW-0107">Calcium channel</keyword>
<feature type="region of interest" description="Disordered" evidence="16">
    <location>
        <begin position="1"/>
        <end position="22"/>
    </location>
</feature>
<comment type="subcellular location">
    <subcellularLocation>
        <location evidence="1">Cell membrane</location>
        <topology evidence="1">Multi-pass membrane protein</topology>
    </subcellularLocation>
</comment>
<dbReference type="SMART" id="SM00248">
    <property type="entry name" value="ANK"/>
    <property type="match status" value="4"/>
</dbReference>
<keyword evidence="7" id="KW-0677">Repeat</keyword>
<dbReference type="Bgee" id="ENSPANG00000023707">
    <property type="expression patterns" value="Expressed in thymus and 61 other cell types or tissues"/>
</dbReference>
<keyword evidence="6 17" id="KW-0812">Transmembrane</keyword>
<dbReference type="FunFam" id="1.25.40.20:FF:000018">
    <property type="entry name" value="Transient receptor potential cation channel subfamily V member 1"/>
    <property type="match status" value="1"/>
</dbReference>
<dbReference type="PROSITE" id="PS50297">
    <property type="entry name" value="ANK_REP_REGION"/>
    <property type="match status" value="1"/>
</dbReference>
<reference evidence="19" key="1">
    <citation type="submission" date="2012-03" db="EMBL/GenBank/DDBJ databases">
        <title>Whole Genome Assembly of Papio anubis.</title>
        <authorList>
            <person name="Liu Y.L."/>
            <person name="Abraham K.A."/>
            <person name="Akbar H.A."/>
            <person name="Ali S.A."/>
            <person name="Anosike U.A."/>
            <person name="Aqrawi P.A."/>
            <person name="Arias F.A."/>
            <person name="Attaway T.A."/>
            <person name="Awwad R.A."/>
            <person name="Babu C.B."/>
            <person name="Bandaranaike D.B."/>
            <person name="Battles P.B."/>
            <person name="Bell A.B."/>
            <person name="Beltran B.B."/>
            <person name="Berhane-Mersha D.B."/>
            <person name="Bess C.B."/>
            <person name="Bickham C.B."/>
            <person name="Bolden T.B."/>
            <person name="Carter K.C."/>
            <person name="Chau D.C."/>
            <person name="Chavez A.C."/>
            <person name="Clerc-Blankenburg K.C."/>
            <person name="Coyle M.C."/>
            <person name="Dao M.D."/>
            <person name="Davila M.L.D."/>
            <person name="Davy-Carroll L.D."/>
            <person name="Denson S.D."/>
            <person name="Dinh H.D."/>
            <person name="Fernandez S.F."/>
            <person name="Fernando P.F."/>
            <person name="Forbes L.F."/>
            <person name="Francis C.F."/>
            <person name="Francisco L.F."/>
            <person name="Fu Q.F."/>
            <person name="Garcia-Iii R.G."/>
            <person name="Garrett T.G."/>
            <person name="Gross S.G."/>
            <person name="Gubbala S.G."/>
            <person name="Hirani K.H."/>
            <person name="Hogues M.H."/>
            <person name="Hollins B.H."/>
            <person name="Jackson L.J."/>
            <person name="Javaid M.J."/>
            <person name="Jhangiani S.J."/>
            <person name="Johnson A.J."/>
            <person name="Johnson B.J."/>
            <person name="Jones J.J."/>
            <person name="Joshi V.J."/>
            <person name="Kalu J.K."/>
            <person name="Khan N.K."/>
            <person name="Korchina V.K."/>
            <person name="Kovar C.K."/>
            <person name="Lago L.L."/>
            <person name="Lara F.L."/>
            <person name="Le T.-K.L."/>
            <person name="Lee S.L."/>
            <person name="Legall-Iii F.L."/>
            <person name="Lemon S.L."/>
            <person name="Liu J.L."/>
            <person name="Liu Y.-S.L."/>
            <person name="Liyanage D.L."/>
            <person name="Lopez J.L."/>
            <person name="Lorensuhewa L.L."/>
            <person name="Mata R.M."/>
            <person name="Mathew T.M."/>
            <person name="Mercado C.M."/>
            <person name="Mercado I.M."/>
            <person name="Morales K.M."/>
            <person name="Morgan M.M."/>
            <person name="Munidasa M.M."/>
            <person name="Ngo D.N."/>
            <person name="Nguyen L.N."/>
            <person name="Nguyen T.N."/>
            <person name="Nguyen N.N."/>
            <person name="Obregon M.O."/>
            <person name="Okwuonu G.O."/>
            <person name="Ongeri F.O."/>
            <person name="Onwere C.O."/>
            <person name="Osifeso I.O."/>
            <person name="Parra A.P."/>
            <person name="Patil S.P."/>
            <person name="Perez A.P."/>
            <person name="Perez Y.P."/>
            <person name="Pham C.P."/>
            <person name="Pu L.-L.P."/>
            <person name="Puazo M.P."/>
            <person name="Quiroz J.Q."/>
            <person name="Rouhana J.R."/>
            <person name="Ruiz M.R."/>
            <person name="Ruiz S.-J.R."/>
            <person name="Saada N.S."/>
            <person name="Santibanez J.S."/>
            <person name="Scheel M.S."/>
            <person name="Schneider B.S."/>
            <person name="Simmons D.S."/>
            <person name="Sisson I.S."/>
            <person name="Tang L.-Y.T."/>
            <person name="Thornton R.T."/>
            <person name="Tisius J.T."/>
            <person name="Toledanes G.T."/>
            <person name="Trejos Z.T."/>
            <person name="Usmani K.U."/>
            <person name="Varghese R.V."/>
            <person name="Vattathil S.V."/>
            <person name="Vee V.V."/>
            <person name="Walker D.W."/>
            <person name="Weissenberger G.W."/>
            <person name="White C.W."/>
            <person name="Williams A.W."/>
            <person name="Woodworth J.W."/>
            <person name="Wright R.W."/>
            <person name="Zhu Y.Z."/>
            <person name="Han Y.H."/>
            <person name="Newsham I.N."/>
            <person name="Nazareth L.N."/>
            <person name="Worley K.W."/>
            <person name="Muzny D.M."/>
            <person name="Rogers J.R."/>
            <person name="Gibbs R.G."/>
        </authorList>
    </citation>
    <scope>NUCLEOTIDE SEQUENCE [LARGE SCALE GENOMIC DNA]</scope>
</reference>
<keyword evidence="3" id="KW-1003">Cell membrane</keyword>
<reference evidence="18" key="2">
    <citation type="submission" date="2025-08" db="UniProtKB">
        <authorList>
            <consortium name="Ensembl"/>
        </authorList>
    </citation>
    <scope>IDENTIFICATION</scope>
</reference>
<dbReference type="RefSeq" id="XP_031517017.1">
    <property type="nucleotide sequence ID" value="XM_031661157.1"/>
</dbReference>
<dbReference type="Ensembl" id="ENSPANT00000022611.3">
    <property type="protein sequence ID" value="ENSPANP00000019728.3"/>
    <property type="gene ID" value="ENSPANG00000049885.1"/>
</dbReference>
<feature type="repeat" description="ANK" evidence="15">
    <location>
        <begin position="162"/>
        <end position="194"/>
    </location>
</feature>
<evidence type="ECO:0000256" key="9">
    <source>
        <dbReference type="ARBA" id="ARBA00022989"/>
    </source>
</evidence>
<feature type="transmembrane region" description="Helical" evidence="17">
    <location>
        <begin position="431"/>
        <end position="453"/>
    </location>
</feature>
<comment type="catalytic activity">
    <reaction evidence="14">
        <text>Ca(2+)(in) = Ca(2+)(out)</text>
        <dbReference type="Rhea" id="RHEA:29671"/>
        <dbReference type="ChEBI" id="CHEBI:29108"/>
    </reaction>
</comment>
<name>A0A096P303_PAPAN</name>
<dbReference type="GO" id="GO:0005886">
    <property type="term" value="C:plasma membrane"/>
    <property type="evidence" value="ECO:0007669"/>
    <property type="project" value="UniProtKB-SubCell"/>
</dbReference>
<keyword evidence="19" id="KW-1185">Reference proteome</keyword>
<dbReference type="GeneID" id="116272421"/>
<keyword evidence="2" id="KW-0813">Transport</keyword>
<evidence type="ECO:0000256" key="14">
    <source>
        <dbReference type="ARBA" id="ARBA00036634"/>
    </source>
</evidence>
<dbReference type="InterPro" id="IPR036770">
    <property type="entry name" value="Ankyrin_rpt-contain_sf"/>
</dbReference>
<evidence type="ECO:0000256" key="1">
    <source>
        <dbReference type="ARBA" id="ARBA00004651"/>
    </source>
</evidence>
<dbReference type="PRINTS" id="PR01768">
    <property type="entry name" value="TRPVRECEPTOR"/>
</dbReference>
<reference evidence="18" key="3">
    <citation type="submission" date="2025-09" db="UniProtKB">
        <authorList>
            <consortium name="Ensembl"/>
        </authorList>
    </citation>
    <scope>IDENTIFICATION</scope>
</reference>
<sequence length="470" mass="51927">MTVPPSSPVFRLETLDGGQEDGAEVDELKPALGSGLTPMESPFQGEDRKFAPQIKVNLKYGKGTGASQPDPNRFDRDRLFNAVSRGVPEDLAGLPEYLCKTSKYLTDSEYTEGSTGKTCLMKAVLNLKDGVNACILPLLQIDRDSGNPQPLVNAQCTDDYYRGHSALHIAIEKRSLQCVKLLVENGANVHAQACGRFFQKGQGTCFYFGELPLSLAACTKQWDVVSYLLENPHQPASLQATDSQGNTVLHALVMISDNSAENIALVTSMYDGLLQAGARLCPTVQLEDIRNRQDLTPLKLAAKEGKIEIFRHILQREFSGLSHLSRKFTEWCYGPVRVSLYDLASVDSCEENSVLEIIAFHCKSPHRHRMVVLEPLNKLLQAKWDLLIPRFFLNFLCNLIYMFIFTAVAYHQPALKKQAAPHPKAEVGNSMLLAGHIFVLLAGIYLLVGQVSAPPLLPPRSKPRILLQGA</sequence>
<dbReference type="KEGG" id="panu:116272421"/>
<proteinExistence type="predicted"/>
<dbReference type="ExpressionAtlas" id="A0A096P303">
    <property type="expression patterns" value="baseline"/>
</dbReference>
<dbReference type="GO" id="GO:0098703">
    <property type="term" value="P:calcium ion import across plasma membrane"/>
    <property type="evidence" value="ECO:0007669"/>
    <property type="project" value="TreeGrafter"/>
</dbReference>
<evidence type="ECO:0000256" key="10">
    <source>
        <dbReference type="ARBA" id="ARBA00023043"/>
    </source>
</evidence>
<dbReference type="InterPro" id="IPR024862">
    <property type="entry name" value="TRPV"/>
</dbReference>
<keyword evidence="4" id="KW-0109">Calcium transport</keyword>
<evidence type="ECO:0000256" key="2">
    <source>
        <dbReference type="ARBA" id="ARBA00022448"/>
    </source>
</evidence>
<dbReference type="PROSITE" id="PS50088">
    <property type="entry name" value="ANK_REPEAT"/>
    <property type="match status" value="1"/>
</dbReference>
<dbReference type="RefSeq" id="XP_031517018.1">
    <property type="nucleotide sequence ID" value="XM_031661158.1"/>
</dbReference>